<keyword evidence="1" id="KW-0732">Signal</keyword>
<dbReference type="VEuPathDB" id="FungiDB:C8Q69DRAFT_291871"/>
<proteinExistence type="predicted"/>
<organism evidence="2 3">
    <name type="scientific">Byssochlamys spectabilis</name>
    <name type="common">Paecilomyces variotii</name>
    <dbReference type="NCBI Taxonomy" id="264951"/>
    <lineage>
        <taxon>Eukaryota</taxon>
        <taxon>Fungi</taxon>
        <taxon>Dikarya</taxon>
        <taxon>Ascomycota</taxon>
        <taxon>Pezizomycotina</taxon>
        <taxon>Eurotiomycetes</taxon>
        <taxon>Eurotiomycetidae</taxon>
        <taxon>Eurotiales</taxon>
        <taxon>Thermoascaceae</taxon>
        <taxon>Paecilomyces</taxon>
    </lineage>
</organism>
<evidence type="ECO:0000313" key="3">
    <source>
        <dbReference type="Proteomes" id="UP000283841"/>
    </source>
</evidence>
<name>A0A443HRE4_BYSSP</name>
<dbReference type="EMBL" id="RCNU01000007">
    <property type="protein sequence ID" value="RWQ94408.1"/>
    <property type="molecule type" value="Genomic_DNA"/>
</dbReference>
<protein>
    <submittedName>
        <fullName evidence="2">Hydrophobic surface binding protein A-domain-containing protein</fullName>
    </submittedName>
</protein>
<dbReference type="Pfam" id="PF12296">
    <property type="entry name" value="HsbA"/>
    <property type="match status" value="1"/>
</dbReference>
<comment type="caution">
    <text evidence="2">The sequence shown here is derived from an EMBL/GenBank/DDBJ whole genome shotgun (WGS) entry which is preliminary data.</text>
</comment>
<accession>A0A443HRE4</accession>
<dbReference type="GeneID" id="39596301"/>
<gene>
    <name evidence="2" type="ORF">C8Q69DRAFT_291871</name>
</gene>
<dbReference type="PANTHER" id="PTHR38123">
    <property type="entry name" value="CELL WALL SERINE-THREONINE-RICH GALACTOMANNOPROTEIN MP1 (AFU_ORTHOLOGUE AFUA_4G03240)"/>
    <property type="match status" value="1"/>
</dbReference>
<feature type="signal peptide" evidence="1">
    <location>
        <begin position="1"/>
        <end position="21"/>
    </location>
</feature>
<feature type="chain" id="PRO_5019265531" evidence="1">
    <location>
        <begin position="22"/>
        <end position="179"/>
    </location>
</feature>
<dbReference type="Gene3D" id="1.20.1280.140">
    <property type="match status" value="1"/>
</dbReference>
<sequence>MVACQLFQAIVASLMIGVSFSAPLFKREAATVLSDLDTISKNLALLDSNILNFDGSRSDTIPLSDSTWTVMRDLNKTILDTNKSATFDPTDSVTVTEASVALEPMILRSLNDISAKHSKLVSANQGGVAFARLESLRTLTDQLARALEQKVTATNASNIASVTSDVDSAYSSAIALYMT</sequence>
<dbReference type="PANTHER" id="PTHR38123:SF1">
    <property type="entry name" value="HYDROPHOBIC SURFACE BINDING PROTEIN"/>
    <property type="match status" value="1"/>
</dbReference>
<reference evidence="2 3" key="1">
    <citation type="journal article" date="2018" name="Front. Microbiol.">
        <title>Genomic and genetic insights into a cosmopolitan fungus, Paecilomyces variotii (Eurotiales).</title>
        <authorList>
            <person name="Urquhart A.S."/>
            <person name="Mondo S.J."/>
            <person name="Makela M.R."/>
            <person name="Hane J.K."/>
            <person name="Wiebenga A."/>
            <person name="He G."/>
            <person name="Mihaltcheva S."/>
            <person name="Pangilinan J."/>
            <person name="Lipzen A."/>
            <person name="Barry K."/>
            <person name="de Vries R.P."/>
            <person name="Grigoriev I.V."/>
            <person name="Idnurm A."/>
        </authorList>
    </citation>
    <scope>NUCLEOTIDE SEQUENCE [LARGE SCALE GENOMIC DNA]</scope>
    <source>
        <strain evidence="2 3">CBS 101075</strain>
    </source>
</reference>
<dbReference type="AlphaFoldDB" id="A0A443HRE4"/>
<dbReference type="GO" id="GO:0005576">
    <property type="term" value="C:extracellular region"/>
    <property type="evidence" value="ECO:0007669"/>
    <property type="project" value="TreeGrafter"/>
</dbReference>
<evidence type="ECO:0000256" key="1">
    <source>
        <dbReference type="SAM" id="SignalP"/>
    </source>
</evidence>
<dbReference type="RefSeq" id="XP_028484053.1">
    <property type="nucleotide sequence ID" value="XM_028627024.1"/>
</dbReference>
<dbReference type="InterPro" id="IPR021054">
    <property type="entry name" value="Cell_wall_mannoprotein_1"/>
</dbReference>
<dbReference type="Proteomes" id="UP000283841">
    <property type="component" value="Unassembled WGS sequence"/>
</dbReference>
<evidence type="ECO:0000313" key="2">
    <source>
        <dbReference type="EMBL" id="RWQ94408.1"/>
    </source>
</evidence>
<keyword evidence="3" id="KW-1185">Reference proteome</keyword>